<dbReference type="NCBIfam" id="TIGR00173">
    <property type="entry name" value="menD"/>
    <property type="match status" value="1"/>
</dbReference>
<evidence type="ECO:0000256" key="2">
    <source>
        <dbReference type="ARBA" id="ARBA00022679"/>
    </source>
</evidence>
<comment type="pathway">
    <text evidence="7">Quinol/quinone metabolism; 1,4-dihydroxy-2-naphthoate biosynthesis; 1,4-dihydroxy-2-naphthoate from chorismate: step 2/7.</text>
</comment>
<keyword evidence="3 7" id="KW-0479">Metal-binding</keyword>
<comment type="function">
    <text evidence="7">Catalyzes the thiamine diphosphate-dependent decarboxylation of 2-oxoglutarate and the subsequent addition of the resulting succinic semialdehyde-thiamine pyrophosphate anion to isochorismate to yield 2-succinyl-5-enolpyruvyl-6-hydroxy-3-cyclohexene-1-carboxylate (SEPHCHC).</text>
</comment>
<evidence type="ECO:0000259" key="8">
    <source>
        <dbReference type="Pfam" id="PF02776"/>
    </source>
</evidence>
<dbReference type="Proteomes" id="UP001354989">
    <property type="component" value="Chromosome"/>
</dbReference>
<dbReference type="CDD" id="cd07037">
    <property type="entry name" value="TPP_PYR_MenD"/>
    <property type="match status" value="1"/>
</dbReference>
<organism evidence="10 11">
    <name type="scientific">Persicobacter psychrovividus</name>
    <dbReference type="NCBI Taxonomy" id="387638"/>
    <lineage>
        <taxon>Bacteria</taxon>
        <taxon>Pseudomonadati</taxon>
        <taxon>Bacteroidota</taxon>
        <taxon>Cytophagia</taxon>
        <taxon>Cytophagales</taxon>
        <taxon>Persicobacteraceae</taxon>
        <taxon>Persicobacter</taxon>
    </lineage>
</organism>
<evidence type="ECO:0000256" key="3">
    <source>
        <dbReference type="ARBA" id="ARBA00022723"/>
    </source>
</evidence>
<dbReference type="Gene3D" id="3.40.50.1220">
    <property type="entry name" value="TPP-binding domain"/>
    <property type="match status" value="1"/>
</dbReference>
<evidence type="ECO:0000256" key="7">
    <source>
        <dbReference type="HAMAP-Rule" id="MF_01659"/>
    </source>
</evidence>
<feature type="domain" description="Menaquinone biosynthesis protein MenD middle" evidence="9">
    <location>
        <begin position="198"/>
        <end position="392"/>
    </location>
</feature>
<dbReference type="CDD" id="cd02009">
    <property type="entry name" value="TPP_SHCHC_synthase"/>
    <property type="match status" value="1"/>
</dbReference>
<dbReference type="InterPro" id="IPR029061">
    <property type="entry name" value="THDP-binding"/>
</dbReference>
<dbReference type="HAMAP" id="MF_01659">
    <property type="entry name" value="MenD"/>
    <property type="match status" value="1"/>
</dbReference>
<dbReference type="Pfam" id="PF02776">
    <property type="entry name" value="TPP_enzyme_N"/>
    <property type="match status" value="1"/>
</dbReference>
<feature type="domain" description="Thiamine pyrophosphate enzyme N-terminal TPP-binding" evidence="8">
    <location>
        <begin position="9"/>
        <end position="109"/>
    </location>
</feature>
<accession>A0ABN6LDG5</accession>
<dbReference type="PIRSF" id="PIRSF004983">
    <property type="entry name" value="MenD"/>
    <property type="match status" value="1"/>
</dbReference>
<evidence type="ECO:0000256" key="1">
    <source>
        <dbReference type="ARBA" id="ARBA00022428"/>
    </source>
</evidence>
<comment type="catalytic activity">
    <reaction evidence="7">
        <text>isochorismate + 2-oxoglutarate + H(+) = 5-enolpyruvoyl-6-hydroxy-2-succinyl-cyclohex-3-ene-1-carboxylate + CO2</text>
        <dbReference type="Rhea" id="RHEA:25593"/>
        <dbReference type="ChEBI" id="CHEBI:15378"/>
        <dbReference type="ChEBI" id="CHEBI:16526"/>
        <dbReference type="ChEBI" id="CHEBI:16810"/>
        <dbReference type="ChEBI" id="CHEBI:29780"/>
        <dbReference type="ChEBI" id="CHEBI:58818"/>
        <dbReference type="EC" id="2.2.1.9"/>
    </reaction>
</comment>
<dbReference type="SUPFAM" id="SSF52467">
    <property type="entry name" value="DHS-like NAD/FAD-binding domain"/>
    <property type="match status" value="1"/>
</dbReference>
<name>A0ABN6LDG5_9BACT</name>
<keyword evidence="1 7" id="KW-0474">Menaquinone biosynthesis</keyword>
<sequence length="568" mass="63103">MLLPAINNIVEVCAKQQLEDVILSPGSRCAPLTIAFNRHEHFNPLSIPDERAAAFTALGMSLKSQKASILVCTSGSAALNYAPAVAEGYFQQIPMIVMTADRPPEWIDQLDGQTIRQTNVFGNHVKKSYDLPVDYTHPDAQWQINRIINDAINLAHQAPAGPVHLNIPFREPFYPTVSETVTFDENSRTIKQWAVKKDLAQDQWQLVKEQFESFDRPLIVVGQAPLNDSLIRIIDEFSKKYHIPVVADGISNFQSLENAIGLIDNILMGANNKANLQPDLLITFGKSVISKPLKIFLRQHKAQKHWHIQEEGIPADTFQQLTDTFNISPTTFFSNMNSGIGTTADINWFEAWATHEQHQRNILSQHFAKETAFHELAIVHQILQALPAGSDLHLANSMTVRNANFVGIPTDSDLEVFCNRGTSGIDGSNSTAIGSAIKSGNITTLITGDLAFFYDRNGFWNNYLPKNLRVIVINNHCGGIFGVIQGPSQLPELEDYFETHQPLDAQKLASDHQMEYACAQDATTLKNSLEDFYQAGNGPKILEINVDKALNKAAFSAFKTLIKTSPCN</sequence>
<keyword evidence="4 7" id="KW-0460">Magnesium</keyword>
<dbReference type="PANTHER" id="PTHR42916">
    <property type="entry name" value="2-SUCCINYL-5-ENOLPYRUVYL-6-HYDROXY-3-CYCLOHEXENE-1-CARBOXYLATE SYNTHASE"/>
    <property type="match status" value="1"/>
</dbReference>
<dbReference type="EMBL" id="AP025292">
    <property type="protein sequence ID" value="BDC99351.1"/>
    <property type="molecule type" value="Genomic_DNA"/>
</dbReference>
<evidence type="ECO:0000313" key="10">
    <source>
        <dbReference type="EMBL" id="BDC99351.1"/>
    </source>
</evidence>
<dbReference type="SUPFAM" id="SSF52518">
    <property type="entry name" value="Thiamin diphosphate-binding fold (THDP-binding)"/>
    <property type="match status" value="2"/>
</dbReference>
<keyword evidence="6 7" id="KW-0464">Manganese</keyword>
<comment type="similarity">
    <text evidence="7">Belongs to the TPP enzyme family. MenD subfamily.</text>
</comment>
<dbReference type="InterPro" id="IPR029035">
    <property type="entry name" value="DHS-like_NAD/FAD-binding_dom"/>
</dbReference>
<dbReference type="Pfam" id="PF16582">
    <property type="entry name" value="TPP_enzyme_M_2"/>
    <property type="match status" value="1"/>
</dbReference>
<comment type="cofactor">
    <cofactor evidence="7">
        <name>thiamine diphosphate</name>
        <dbReference type="ChEBI" id="CHEBI:58937"/>
    </cofactor>
    <text evidence="7">Binds 1 thiamine pyrophosphate per subunit.</text>
</comment>
<proteinExistence type="inferred from homology"/>
<comment type="pathway">
    <text evidence="7">Quinol/quinone metabolism; menaquinone biosynthesis.</text>
</comment>
<dbReference type="InterPro" id="IPR032264">
    <property type="entry name" value="MenD_middle"/>
</dbReference>
<dbReference type="Gene3D" id="3.40.50.970">
    <property type="match status" value="2"/>
</dbReference>
<evidence type="ECO:0000256" key="4">
    <source>
        <dbReference type="ARBA" id="ARBA00022842"/>
    </source>
</evidence>
<evidence type="ECO:0000313" key="11">
    <source>
        <dbReference type="Proteomes" id="UP001354989"/>
    </source>
</evidence>
<dbReference type="InterPro" id="IPR012001">
    <property type="entry name" value="Thiamin_PyroP_enz_TPP-bd_dom"/>
</dbReference>
<keyword evidence="5 7" id="KW-0786">Thiamine pyrophosphate</keyword>
<dbReference type="InterPro" id="IPR004433">
    <property type="entry name" value="MenaQ_synth_MenD"/>
</dbReference>
<dbReference type="PANTHER" id="PTHR42916:SF1">
    <property type="entry name" value="PROTEIN PHYLLO, CHLOROPLASTIC"/>
    <property type="match status" value="1"/>
</dbReference>
<gene>
    <name evidence="7 10" type="primary">menD</name>
    <name evidence="10" type="ORF">PEPS_16320</name>
</gene>
<comment type="cofactor">
    <cofactor evidence="7">
        <name>Mg(2+)</name>
        <dbReference type="ChEBI" id="CHEBI:18420"/>
    </cofactor>
    <cofactor evidence="7">
        <name>Mn(2+)</name>
        <dbReference type="ChEBI" id="CHEBI:29035"/>
    </cofactor>
</comment>
<dbReference type="RefSeq" id="WP_338396745.1">
    <property type="nucleotide sequence ID" value="NZ_AP025292.1"/>
</dbReference>
<comment type="subunit">
    <text evidence="7">Homodimer.</text>
</comment>
<keyword evidence="11" id="KW-1185">Reference proteome</keyword>
<evidence type="ECO:0000259" key="9">
    <source>
        <dbReference type="Pfam" id="PF16582"/>
    </source>
</evidence>
<evidence type="ECO:0000256" key="6">
    <source>
        <dbReference type="ARBA" id="ARBA00023211"/>
    </source>
</evidence>
<keyword evidence="2 7" id="KW-0808">Transferase</keyword>
<reference evidence="10 11" key="1">
    <citation type="submission" date="2021-12" db="EMBL/GenBank/DDBJ databases">
        <title>Genome sequencing of bacteria with rrn-lacking chromosome and rrn-plasmid.</title>
        <authorList>
            <person name="Anda M."/>
            <person name="Iwasaki W."/>
        </authorList>
    </citation>
    <scope>NUCLEOTIDE SEQUENCE [LARGE SCALE GENOMIC DNA]</scope>
    <source>
        <strain evidence="10 11">NBRC 101262</strain>
    </source>
</reference>
<protein>
    <recommendedName>
        <fullName evidence="7">2-succinyl-5-enolpyruvyl-6-hydroxy-3-cyclohexene-1-carboxylate synthase</fullName>
        <shortName evidence="7">SEPHCHC synthase</shortName>
        <ecNumber evidence="7">2.2.1.9</ecNumber>
    </recommendedName>
    <alternativeName>
        <fullName evidence="7">Menaquinone biosynthesis protein MenD</fullName>
    </alternativeName>
</protein>
<evidence type="ECO:0000256" key="5">
    <source>
        <dbReference type="ARBA" id="ARBA00023052"/>
    </source>
</evidence>
<dbReference type="EC" id="2.2.1.9" evidence="7"/>